<evidence type="ECO:0000256" key="3">
    <source>
        <dbReference type="ARBA" id="ARBA00022448"/>
    </source>
</evidence>
<name>A0A1L1PQP6_HYDIT</name>
<dbReference type="InterPro" id="IPR052017">
    <property type="entry name" value="TSUP"/>
</dbReference>
<evidence type="ECO:0000256" key="1">
    <source>
        <dbReference type="ARBA" id="ARBA00004651"/>
    </source>
</evidence>
<feature type="transmembrane region" description="Helical" evidence="8">
    <location>
        <begin position="137"/>
        <end position="164"/>
    </location>
</feature>
<feature type="transmembrane region" description="Helical" evidence="8">
    <location>
        <begin position="202"/>
        <end position="223"/>
    </location>
</feature>
<evidence type="ECO:0000313" key="10">
    <source>
        <dbReference type="Proteomes" id="UP000028878"/>
    </source>
</evidence>
<evidence type="ECO:0000256" key="4">
    <source>
        <dbReference type="ARBA" id="ARBA00022475"/>
    </source>
</evidence>
<evidence type="ECO:0000256" key="7">
    <source>
        <dbReference type="ARBA" id="ARBA00023136"/>
    </source>
</evidence>
<evidence type="ECO:0000256" key="5">
    <source>
        <dbReference type="ARBA" id="ARBA00022692"/>
    </source>
</evidence>
<dbReference type="PANTHER" id="PTHR30269">
    <property type="entry name" value="TRANSMEMBRANE PROTEIN YFCA"/>
    <property type="match status" value="1"/>
</dbReference>
<reference evidence="10" key="2">
    <citation type="submission" date="2014-11" db="EMBL/GenBank/DDBJ databases">
        <title>Draft genome sequence of Hydrogenophaga intermedia S1.</title>
        <authorList>
            <person name="Gan H.M."/>
            <person name="Chew T.H."/>
            <person name="Stolz A."/>
        </authorList>
    </citation>
    <scope>NUCLEOTIDE SEQUENCE [LARGE SCALE GENOMIC DNA]</scope>
    <source>
        <strain evidence="10">S1</strain>
    </source>
</reference>
<feature type="transmembrane region" description="Helical" evidence="8">
    <location>
        <begin position="42"/>
        <end position="60"/>
    </location>
</feature>
<feature type="transmembrane region" description="Helical" evidence="8">
    <location>
        <begin position="229"/>
        <end position="247"/>
    </location>
</feature>
<keyword evidence="4 8" id="KW-1003">Cell membrane</keyword>
<protein>
    <recommendedName>
        <fullName evidence="8">Probable membrane transporter protein</fullName>
    </recommendedName>
</protein>
<proteinExistence type="inferred from homology"/>
<keyword evidence="5 8" id="KW-0812">Transmembrane</keyword>
<accession>A0A1L1PQP6</accession>
<organism evidence="9 10">
    <name type="scientific">Hydrogenophaga intermedia</name>
    <dbReference type="NCBI Taxonomy" id="65786"/>
    <lineage>
        <taxon>Bacteria</taxon>
        <taxon>Pseudomonadati</taxon>
        <taxon>Pseudomonadota</taxon>
        <taxon>Betaproteobacteria</taxon>
        <taxon>Burkholderiales</taxon>
        <taxon>Comamonadaceae</taxon>
        <taxon>Hydrogenophaga</taxon>
    </lineage>
</organism>
<keyword evidence="10" id="KW-1185">Reference proteome</keyword>
<dbReference type="AlphaFoldDB" id="A0A1L1PQP6"/>
<dbReference type="RefSeq" id="WP_009519396.1">
    <property type="nucleotide sequence ID" value="NZ_CCAE010000013.1"/>
</dbReference>
<sequence>MDLLLVSLASLLAGFVDSIVGGGGLILVPAMFAVFPNTHPATLFGINKGAAVLGTAAATVQYARRVDMPWRSLLPAAGAAFIGAMAGAWTVTVISPDFLRRALPFVLGAVLAYTLMRKDLGHAHDPAFAGRRLTAAASLMGAVIGFYDGFFGPGTGSFFVFLFVRWLGFDFLHASASAKLLNTASNLAALLLFALKGHVWWHYALVMALANVVGSLAGTRLALKHGSGFVRWVFIVVVGALILKTTYDAWLK</sequence>
<keyword evidence="6 8" id="KW-1133">Transmembrane helix</keyword>
<dbReference type="InterPro" id="IPR002781">
    <property type="entry name" value="TM_pro_TauE-like"/>
</dbReference>
<dbReference type="Proteomes" id="UP000028878">
    <property type="component" value="Unassembled WGS sequence"/>
</dbReference>
<gene>
    <name evidence="9" type="ORF">BN948_02080</name>
</gene>
<dbReference type="Pfam" id="PF01925">
    <property type="entry name" value="TauE"/>
    <property type="match status" value="1"/>
</dbReference>
<dbReference type="EMBL" id="CCAE010000013">
    <property type="protein sequence ID" value="CDN87655.1"/>
    <property type="molecule type" value="Genomic_DNA"/>
</dbReference>
<evidence type="ECO:0000313" key="9">
    <source>
        <dbReference type="EMBL" id="CDN87655.1"/>
    </source>
</evidence>
<dbReference type="PANTHER" id="PTHR30269:SF0">
    <property type="entry name" value="MEMBRANE TRANSPORTER PROTEIN YFCA-RELATED"/>
    <property type="match status" value="1"/>
</dbReference>
<comment type="similarity">
    <text evidence="2 8">Belongs to the 4-toluene sulfonate uptake permease (TSUP) (TC 2.A.102) family.</text>
</comment>
<evidence type="ECO:0000256" key="6">
    <source>
        <dbReference type="ARBA" id="ARBA00022989"/>
    </source>
</evidence>
<evidence type="ECO:0000256" key="2">
    <source>
        <dbReference type="ARBA" id="ARBA00009142"/>
    </source>
</evidence>
<evidence type="ECO:0000256" key="8">
    <source>
        <dbReference type="RuleBase" id="RU363041"/>
    </source>
</evidence>
<comment type="subcellular location">
    <subcellularLocation>
        <location evidence="1 8">Cell membrane</location>
        <topology evidence="1 8">Multi-pass membrane protein</topology>
    </subcellularLocation>
</comment>
<keyword evidence="3" id="KW-0813">Transport</keyword>
<feature type="transmembrane region" description="Helical" evidence="8">
    <location>
        <begin position="72"/>
        <end position="92"/>
    </location>
</feature>
<dbReference type="GO" id="GO:0005886">
    <property type="term" value="C:plasma membrane"/>
    <property type="evidence" value="ECO:0007669"/>
    <property type="project" value="UniProtKB-SubCell"/>
</dbReference>
<keyword evidence="7 8" id="KW-0472">Membrane</keyword>
<reference evidence="10" key="1">
    <citation type="submission" date="2014-02" db="EMBL/GenBank/DDBJ databases">
        <authorList>
            <person name="Gan H."/>
        </authorList>
    </citation>
    <scope>NUCLEOTIDE SEQUENCE [LARGE SCALE GENOMIC DNA]</scope>
    <source>
        <strain evidence="10">S1</strain>
    </source>
</reference>